<reference evidence="3" key="1">
    <citation type="submission" date="2020-02" db="EMBL/GenBank/DDBJ databases">
        <authorList>
            <person name="Scholz U."/>
            <person name="Mascher M."/>
            <person name="Fiebig A."/>
        </authorList>
    </citation>
    <scope>NUCLEOTIDE SEQUENCE</scope>
</reference>
<organism evidence="3 4">
    <name type="scientific">Spirodela intermedia</name>
    <name type="common">Intermediate duckweed</name>
    <dbReference type="NCBI Taxonomy" id="51605"/>
    <lineage>
        <taxon>Eukaryota</taxon>
        <taxon>Viridiplantae</taxon>
        <taxon>Streptophyta</taxon>
        <taxon>Embryophyta</taxon>
        <taxon>Tracheophyta</taxon>
        <taxon>Spermatophyta</taxon>
        <taxon>Magnoliopsida</taxon>
        <taxon>Liliopsida</taxon>
        <taxon>Araceae</taxon>
        <taxon>Lemnoideae</taxon>
        <taxon>Spirodela</taxon>
    </lineage>
</organism>
<dbReference type="Pfam" id="PF20100">
    <property type="entry name" value="DUF6490"/>
    <property type="match status" value="1"/>
</dbReference>
<dbReference type="Proteomes" id="UP000663760">
    <property type="component" value="Chromosome 11"/>
</dbReference>
<protein>
    <submittedName>
        <fullName evidence="3">Uncharacterized protein</fullName>
    </submittedName>
</protein>
<dbReference type="PANTHER" id="PTHR46610:SF20">
    <property type="entry name" value="OS05G0181300 PROTEIN"/>
    <property type="match status" value="1"/>
</dbReference>
<sequence>MSLPSLPTASFLFLTLTAAFSAQRSNGEPGFLSFVVSAYVLLVLFLISLHWFETVPHRDAATKIKGKALITILATSLNLLFSWRVSSQLPAGFAAFIWAVATTTAGAEFYLLFYLKEV</sequence>
<dbReference type="PANTHER" id="PTHR46610">
    <property type="entry name" value="OS05G0181300 PROTEIN"/>
    <property type="match status" value="1"/>
</dbReference>
<feature type="transmembrane region" description="Helical" evidence="1">
    <location>
        <begin position="64"/>
        <end position="83"/>
    </location>
</feature>
<keyword evidence="2" id="KW-0732">Signal</keyword>
<evidence type="ECO:0000256" key="2">
    <source>
        <dbReference type="SAM" id="SignalP"/>
    </source>
</evidence>
<evidence type="ECO:0000313" key="3">
    <source>
        <dbReference type="EMBL" id="CAA7404817.1"/>
    </source>
</evidence>
<dbReference type="InterPro" id="IPR045501">
    <property type="entry name" value="DUF6490"/>
</dbReference>
<accession>A0A7I8L491</accession>
<proteinExistence type="predicted"/>
<keyword evidence="4" id="KW-1185">Reference proteome</keyword>
<feature type="signal peptide" evidence="2">
    <location>
        <begin position="1"/>
        <end position="27"/>
    </location>
</feature>
<keyword evidence="1" id="KW-0812">Transmembrane</keyword>
<dbReference type="AlphaFoldDB" id="A0A7I8L491"/>
<feature type="transmembrane region" description="Helical" evidence="1">
    <location>
        <begin position="31"/>
        <end position="52"/>
    </location>
</feature>
<gene>
    <name evidence="3" type="ORF">SI8410_11015495</name>
</gene>
<feature type="chain" id="PRO_5029821133" evidence="2">
    <location>
        <begin position="28"/>
        <end position="118"/>
    </location>
</feature>
<evidence type="ECO:0000256" key="1">
    <source>
        <dbReference type="SAM" id="Phobius"/>
    </source>
</evidence>
<keyword evidence="1" id="KW-1133">Transmembrane helix</keyword>
<name>A0A7I8L491_SPIIN</name>
<evidence type="ECO:0000313" key="4">
    <source>
        <dbReference type="Proteomes" id="UP000663760"/>
    </source>
</evidence>
<dbReference type="OrthoDB" id="737602at2759"/>
<feature type="transmembrane region" description="Helical" evidence="1">
    <location>
        <begin position="95"/>
        <end position="115"/>
    </location>
</feature>
<keyword evidence="1" id="KW-0472">Membrane</keyword>
<dbReference type="EMBL" id="LR746274">
    <property type="protein sequence ID" value="CAA7404817.1"/>
    <property type="molecule type" value="Genomic_DNA"/>
</dbReference>